<evidence type="ECO:0000256" key="2">
    <source>
        <dbReference type="SAM" id="MobiDB-lite"/>
    </source>
</evidence>
<evidence type="ECO:0000259" key="3">
    <source>
        <dbReference type="Pfam" id="PF12804"/>
    </source>
</evidence>
<dbReference type="GO" id="GO:0016740">
    <property type="term" value="F:transferase activity"/>
    <property type="evidence" value="ECO:0007669"/>
    <property type="project" value="UniProtKB-KW"/>
</dbReference>
<evidence type="ECO:0000313" key="4">
    <source>
        <dbReference type="EMBL" id="UPL09994.1"/>
    </source>
</evidence>
<keyword evidence="1 4" id="KW-0808">Transferase</keyword>
<accession>A0ABY4IB52</accession>
<dbReference type="RefSeq" id="WP_247982199.1">
    <property type="nucleotide sequence ID" value="NZ_CP078076.1"/>
</dbReference>
<dbReference type="EMBL" id="CP078076">
    <property type="protein sequence ID" value="UPL09994.1"/>
    <property type="molecule type" value="Genomic_DNA"/>
</dbReference>
<keyword evidence="5" id="KW-1185">Reference proteome</keyword>
<name>A0ABY4IB52_9MICO</name>
<gene>
    <name evidence="4" type="ORF">KV394_02220</name>
</gene>
<protein>
    <submittedName>
        <fullName evidence="4">NTP transferase domain-containing protein</fullName>
    </submittedName>
</protein>
<evidence type="ECO:0000256" key="1">
    <source>
        <dbReference type="ARBA" id="ARBA00022679"/>
    </source>
</evidence>
<dbReference type="Gene3D" id="3.90.550.10">
    <property type="entry name" value="Spore Coat Polysaccharide Biosynthesis Protein SpsA, Chain A"/>
    <property type="match status" value="1"/>
</dbReference>
<dbReference type="InterPro" id="IPR029044">
    <property type="entry name" value="Nucleotide-diphossugar_trans"/>
</dbReference>
<proteinExistence type="predicted"/>
<dbReference type="PANTHER" id="PTHR19136:SF81">
    <property type="entry name" value="MOLYBDENUM COFACTOR GUANYLYLTRANSFERASE"/>
    <property type="match status" value="1"/>
</dbReference>
<dbReference type="Proteomes" id="UP000831467">
    <property type="component" value="Chromosome"/>
</dbReference>
<dbReference type="Pfam" id="PF12804">
    <property type="entry name" value="NTP_transf_3"/>
    <property type="match status" value="1"/>
</dbReference>
<evidence type="ECO:0000313" key="5">
    <source>
        <dbReference type="Proteomes" id="UP000831467"/>
    </source>
</evidence>
<organism evidence="4 5">
    <name type="scientific">Microbacterium sufflavum</name>
    <dbReference type="NCBI Taxonomy" id="2851649"/>
    <lineage>
        <taxon>Bacteria</taxon>
        <taxon>Bacillati</taxon>
        <taxon>Actinomycetota</taxon>
        <taxon>Actinomycetes</taxon>
        <taxon>Micrococcales</taxon>
        <taxon>Microbacteriaceae</taxon>
        <taxon>Microbacterium</taxon>
    </lineage>
</organism>
<sequence length="201" mass="20378">MTAGVPSAAAIVLVGGRGRRMGGAVKPLLMIGGETLLARTLHALDRAGAAPVYAVGPVLDAAAEVRWVREDPPLGGPAAGVAAAVPEVAADWTFVLAGDLVHPDRVVARLTSARLESADDGESGDGWVFTAGGHPQWLAGLYRTAAVRAALVGLSSVSGSSMRGLLGGLALARLDDEDGITADIDEPADLARAGGEEEETR</sequence>
<feature type="domain" description="MobA-like NTP transferase" evidence="3">
    <location>
        <begin position="10"/>
        <end position="149"/>
    </location>
</feature>
<dbReference type="InterPro" id="IPR025877">
    <property type="entry name" value="MobA-like_NTP_Trfase"/>
</dbReference>
<dbReference type="PANTHER" id="PTHR19136">
    <property type="entry name" value="MOLYBDENUM COFACTOR GUANYLYLTRANSFERASE"/>
    <property type="match status" value="1"/>
</dbReference>
<dbReference type="SUPFAM" id="SSF53448">
    <property type="entry name" value="Nucleotide-diphospho-sugar transferases"/>
    <property type="match status" value="1"/>
</dbReference>
<reference evidence="4 5" key="1">
    <citation type="submission" date="2021-06" db="EMBL/GenBank/DDBJ databases">
        <title>Genome-based taxonomic framework of Microbacterium strains isolated from marine environment, the description of four new species and reclassification of four preexisting species.</title>
        <authorList>
            <person name="Lee S.D."/>
            <person name="Kim S.-M."/>
            <person name="Byeon Y.-S."/>
            <person name="Yang H.L."/>
            <person name="Kim I.S."/>
        </authorList>
    </citation>
    <scope>NUCLEOTIDE SEQUENCE [LARGE SCALE GENOMIC DNA]</scope>
    <source>
        <strain evidence="4 5">SSW1-51</strain>
    </source>
</reference>
<feature type="region of interest" description="Disordered" evidence="2">
    <location>
        <begin position="182"/>
        <end position="201"/>
    </location>
</feature>